<name>A0A699Z3L1_HAELA</name>
<sequence length="52" mass="5438">MGPQALALQPGEVVMVGTAPFLYRFSFTGEMRSATRLSSGAQSAFCLAVLGD</sequence>
<comment type="caution">
    <text evidence="1">The sequence shown here is derived from an EMBL/GenBank/DDBJ whole genome shotgun (WGS) entry which is preliminary data.</text>
</comment>
<reference evidence="1 2" key="1">
    <citation type="submission" date="2020-02" db="EMBL/GenBank/DDBJ databases">
        <title>Draft genome sequence of Haematococcus lacustris strain NIES-144.</title>
        <authorList>
            <person name="Morimoto D."/>
            <person name="Nakagawa S."/>
            <person name="Yoshida T."/>
            <person name="Sawayama S."/>
        </authorList>
    </citation>
    <scope>NUCLEOTIDE SEQUENCE [LARGE SCALE GENOMIC DNA]</scope>
    <source>
        <strain evidence="1 2">NIES-144</strain>
    </source>
</reference>
<feature type="non-terminal residue" evidence="1">
    <location>
        <position position="1"/>
    </location>
</feature>
<proteinExistence type="predicted"/>
<organism evidence="1 2">
    <name type="scientific">Haematococcus lacustris</name>
    <name type="common">Green alga</name>
    <name type="synonym">Haematococcus pluvialis</name>
    <dbReference type="NCBI Taxonomy" id="44745"/>
    <lineage>
        <taxon>Eukaryota</taxon>
        <taxon>Viridiplantae</taxon>
        <taxon>Chlorophyta</taxon>
        <taxon>core chlorophytes</taxon>
        <taxon>Chlorophyceae</taxon>
        <taxon>CS clade</taxon>
        <taxon>Chlamydomonadales</taxon>
        <taxon>Haematococcaceae</taxon>
        <taxon>Haematococcus</taxon>
    </lineage>
</organism>
<accession>A0A699Z3L1</accession>
<dbReference type="AlphaFoldDB" id="A0A699Z3L1"/>
<protein>
    <submittedName>
        <fullName evidence="1">Uncharacterized protein</fullName>
    </submittedName>
</protein>
<gene>
    <name evidence="1" type="ORF">HaLaN_13771</name>
</gene>
<keyword evidence="2" id="KW-1185">Reference proteome</keyword>
<dbReference type="EMBL" id="BLLF01001110">
    <property type="protein sequence ID" value="GFH17193.1"/>
    <property type="molecule type" value="Genomic_DNA"/>
</dbReference>
<evidence type="ECO:0000313" key="2">
    <source>
        <dbReference type="Proteomes" id="UP000485058"/>
    </source>
</evidence>
<dbReference type="Proteomes" id="UP000485058">
    <property type="component" value="Unassembled WGS sequence"/>
</dbReference>
<feature type="non-terminal residue" evidence="1">
    <location>
        <position position="52"/>
    </location>
</feature>
<evidence type="ECO:0000313" key="1">
    <source>
        <dbReference type="EMBL" id="GFH17193.1"/>
    </source>
</evidence>